<keyword evidence="1" id="KW-0472">Membrane</keyword>
<comment type="caution">
    <text evidence="2">The sequence shown here is derived from an EMBL/GenBank/DDBJ whole genome shotgun (WGS) entry which is preliminary data.</text>
</comment>
<gene>
    <name evidence="2" type="ORF">E4U82_11400</name>
</gene>
<dbReference type="AlphaFoldDB" id="A0A4Y9AA13"/>
<keyword evidence="1" id="KW-0812">Transmembrane</keyword>
<reference evidence="2 3" key="1">
    <citation type="submission" date="2019-03" db="EMBL/GenBank/DDBJ databases">
        <title>Genome sequence of Lentibacillus salicampi ATCC BAA-719.</title>
        <authorList>
            <person name="Maclea K.S."/>
            <person name="Simoes Junior M."/>
        </authorList>
    </citation>
    <scope>NUCLEOTIDE SEQUENCE [LARGE SCALE GENOMIC DNA]</scope>
    <source>
        <strain evidence="2 3">ATCC BAA-719</strain>
    </source>
</reference>
<name>A0A4Y9AA13_9BACI</name>
<evidence type="ECO:0000313" key="2">
    <source>
        <dbReference type="EMBL" id="TFJ92643.1"/>
    </source>
</evidence>
<dbReference type="Proteomes" id="UP000298484">
    <property type="component" value="Unassembled WGS sequence"/>
</dbReference>
<evidence type="ECO:0000313" key="3">
    <source>
        <dbReference type="Proteomes" id="UP000298484"/>
    </source>
</evidence>
<protein>
    <submittedName>
        <fullName evidence="2">Uncharacterized protein</fullName>
    </submittedName>
</protein>
<keyword evidence="1" id="KW-1133">Transmembrane helix</keyword>
<keyword evidence="3" id="KW-1185">Reference proteome</keyword>
<proteinExistence type="predicted"/>
<sequence length="67" mass="7827">MRGGSPAARGKRSIFPERYISTNQNRYVRIFLLVKYFCPRLLGGILFTYFCHNFTKTMPISSYTINL</sequence>
<feature type="transmembrane region" description="Helical" evidence="1">
    <location>
        <begin position="27"/>
        <end position="50"/>
    </location>
</feature>
<accession>A0A4Y9AA13</accession>
<organism evidence="2 3">
    <name type="scientific">Lentibacillus salicampi</name>
    <dbReference type="NCBI Taxonomy" id="175306"/>
    <lineage>
        <taxon>Bacteria</taxon>
        <taxon>Bacillati</taxon>
        <taxon>Bacillota</taxon>
        <taxon>Bacilli</taxon>
        <taxon>Bacillales</taxon>
        <taxon>Bacillaceae</taxon>
        <taxon>Lentibacillus</taxon>
    </lineage>
</organism>
<evidence type="ECO:0000256" key="1">
    <source>
        <dbReference type="SAM" id="Phobius"/>
    </source>
</evidence>
<dbReference type="EMBL" id="SRHY01000018">
    <property type="protein sequence ID" value="TFJ92643.1"/>
    <property type="molecule type" value="Genomic_DNA"/>
</dbReference>